<dbReference type="SFLD" id="SFLDF00027">
    <property type="entry name" value="p-type_atpase"/>
    <property type="match status" value="1"/>
</dbReference>
<dbReference type="GO" id="GO:1990573">
    <property type="term" value="P:potassium ion import across plasma membrane"/>
    <property type="evidence" value="ECO:0007669"/>
    <property type="project" value="TreeGrafter"/>
</dbReference>
<evidence type="ECO:0000256" key="11">
    <source>
        <dbReference type="SAM" id="Phobius"/>
    </source>
</evidence>
<evidence type="ECO:0000256" key="5">
    <source>
        <dbReference type="ARBA" id="ARBA00022723"/>
    </source>
</evidence>
<keyword evidence="14" id="KW-1185">Reference proteome</keyword>
<protein>
    <submittedName>
        <fullName evidence="13">ATPase</fullName>
    </submittedName>
</protein>
<dbReference type="GO" id="GO:0005524">
    <property type="term" value="F:ATP binding"/>
    <property type="evidence" value="ECO:0007669"/>
    <property type="project" value="UniProtKB-KW"/>
</dbReference>
<evidence type="ECO:0000256" key="3">
    <source>
        <dbReference type="ARBA" id="ARBA00022475"/>
    </source>
</evidence>
<organism evidence="13 14">
    <name type="scientific">Thiomicrospira aerophila AL3</name>
    <dbReference type="NCBI Taxonomy" id="717772"/>
    <lineage>
        <taxon>Bacteria</taxon>
        <taxon>Pseudomonadati</taxon>
        <taxon>Pseudomonadota</taxon>
        <taxon>Gammaproteobacteria</taxon>
        <taxon>Thiotrichales</taxon>
        <taxon>Piscirickettsiaceae</taxon>
        <taxon>Thiomicrospira</taxon>
    </lineage>
</organism>
<feature type="transmembrane region" description="Helical" evidence="11">
    <location>
        <begin position="733"/>
        <end position="751"/>
    </location>
</feature>
<dbReference type="InterPro" id="IPR004014">
    <property type="entry name" value="ATPase_P-typ_cation-transptr_N"/>
</dbReference>
<dbReference type="SUPFAM" id="SSF81665">
    <property type="entry name" value="Calcium ATPase, transmembrane domain M"/>
    <property type="match status" value="1"/>
</dbReference>
<dbReference type="RefSeq" id="WP_006459752.1">
    <property type="nucleotide sequence ID" value="NZ_CP007030.1"/>
</dbReference>
<evidence type="ECO:0000256" key="9">
    <source>
        <dbReference type="ARBA" id="ARBA00022989"/>
    </source>
</evidence>
<dbReference type="SFLD" id="SFLDG00002">
    <property type="entry name" value="C1.7:_P-type_atpase_like"/>
    <property type="match status" value="1"/>
</dbReference>
<dbReference type="Pfam" id="PF13246">
    <property type="entry name" value="Cation_ATPase"/>
    <property type="match status" value="1"/>
</dbReference>
<keyword evidence="9 11" id="KW-1133">Transmembrane helix</keyword>
<evidence type="ECO:0000259" key="12">
    <source>
        <dbReference type="SMART" id="SM00831"/>
    </source>
</evidence>
<dbReference type="Gene3D" id="1.20.1110.10">
    <property type="entry name" value="Calcium-transporting ATPase, transmembrane domain"/>
    <property type="match status" value="1"/>
</dbReference>
<dbReference type="InterPro" id="IPR050510">
    <property type="entry name" value="Cation_transp_ATPase_P-type"/>
</dbReference>
<feature type="transmembrane region" description="Helical" evidence="11">
    <location>
        <begin position="82"/>
        <end position="101"/>
    </location>
</feature>
<dbReference type="InterPro" id="IPR023299">
    <property type="entry name" value="ATPase_P-typ_cyto_dom_N"/>
</dbReference>
<accession>W0DPV8</accession>
<comment type="similarity">
    <text evidence="2">Belongs to the cation transport ATPase (P-type) (TC 3.A.3) family. Type IIA subfamily.</text>
</comment>
<dbReference type="Pfam" id="PF00122">
    <property type="entry name" value="E1-E2_ATPase"/>
    <property type="match status" value="1"/>
</dbReference>
<dbReference type="InterPro" id="IPR044492">
    <property type="entry name" value="P_typ_ATPase_HD_dom"/>
</dbReference>
<dbReference type="GO" id="GO:0046872">
    <property type="term" value="F:metal ion binding"/>
    <property type="evidence" value="ECO:0007669"/>
    <property type="project" value="UniProtKB-KW"/>
</dbReference>
<dbReference type="SMART" id="SM00831">
    <property type="entry name" value="Cation_ATPase_N"/>
    <property type="match status" value="1"/>
</dbReference>
<feature type="transmembrane region" description="Helical" evidence="11">
    <location>
        <begin position="58"/>
        <end position="76"/>
    </location>
</feature>
<feature type="transmembrane region" description="Helical" evidence="11">
    <location>
        <begin position="699"/>
        <end position="721"/>
    </location>
</feature>
<dbReference type="FunCoup" id="W0DPV8">
    <property type="interactions" value="201"/>
</dbReference>
<dbReference type="AlphaFoldDB" id="W0DPV8"/>
<keyword evidence="3" id="KW-1003">Cell membrane</keyword>
<dbReference type="PANTHER" id="PTHR43294">
    <property type="entry name" value="SODIUM/POTASSIUM-TRANSPORTING ATPASE SUBUNIT ALPHA"/>
    <property type="match status" value="1"/>
</dbReference>
<evidence type="ECO:0000256" key="1">
    <source>
        <dbReference type="ARBA" id="ARBA00004651"/>
    </source>
</evidence>
<dbReference type="Pfam" id="PF00689">
    <property type="entry name" value="Cation_ATPase_C"/>
    <property type="match status" value="1"/>
</dbReference>
<sequence length="903" mass="98022">MPKLPYRQDPDALAAELNTDLSCGMTQHAAQQRRQEDGPNIFTDTATISSLRLLLQQFTNPLLIVLMFGALLSFVIAHYVDAIAIAVIILINALISFVQAYKAQKSIEALRTMAAPKCWVRRDNQWQHLAARDLVRGDIIKLDTGAIVPADARLIDISSLHIDESALTGESEPVSKHTQTINNKTLAVADQTNMVFMSTAVTHGQGTALVTAIGMNTEVGHIAQLMQQTETRLTPLQLRILRLSKLLIWAAAVIISTIIILGMLQSFGWAELARTGISLAVAAIPEGLPTVVTIVLTLGAYQMMRSNALAKQLNAVETLGSTSIICSDKTGTLTQNKMQVTQIWQANQSYHLTGLGYEPQGEFLASDSSQASQPIDPTQHTDLTQLLDYAALCNDAVLIIDNERYSIHGMPTEGALIVAAAKANITQASLATRFKRLASQPFDSERKMMSVVIQDQDQQAWLIVKGAPDVLLARCNTALIAQQQASITRVHQDALDAIASFGQQALRTLAVAIRPLTPAEAAKPDLSLEYDLTLVGLFGIIDPPRPEAITAIADCHEAGIAVAMITGDHAETAKAIAFQMGITTTAEAPCLVGEELNQLDEFQLTQAVKKVRVFARVTPEHKLRIVQALQANQEVVAMTGDGVNDAPALRSADIGVAMGIAGTGVAKESADLILLDDNFATIVMAVREGRRIYDNIRKFIRQGLTANVSEVSALLFAFAFITNEPLLTLAPLMILWVNLISDGLPALALGIDQAEKNVMSRPPRSSQESLFAQHLGTKIIVRGLVLGAITFGVFQWAILQGYAESYAQTLAFMTLIFGQLVHIFDARSFGTLYDRNPFNNPALVLMVLASASLSILMVYWSWGQLVLGTSALTIEHLLIVMFIAALPTLILSGANKLFRWHWL</sequence>
<dbReference type="Pfam" id="PF00690">
    <property type="entry name" value="Cation_ATPase_N"/>
    <property type="match status" value="1"/>
</dbReference>
<dbReference type="PROSITE" id="PS00154">
    <property type="entry name" value="ATPASE_E1_E2"/>
    <property type="match status" value="1"/>
</dbReference>
<evidence type="ECO:0000313" key="14">
    <source>
        <dbReference type="Proteomes" id="UP000005380"/>
    </source>
</evidence>
<keyword evidence="5" id="KW-0479">Metal-binding</keyword>
<reference evidence="13 14" key="1">
    <citation type="submission" date="2013-12" db="EMBL/GenBank/DDBJ databases">
        <authorList>
            <consortium name="DOE Joint Genome Institute"/>
            <person name="Kappler U."/>
            <person name="Huntemann M."/>
            <person name="Han J."/>
            <person name="Chen A."/>
            <person name="Kyrpides N."/>
            <person name="Mavromatis K."/>
            <person name="Markowitz V."/>
            <person name="Palaniappan K."/>
            <person name="Ivanova N."/>
            <person name="Schaumberg A."/>
            <person name="Pati A."/>
            <person name="Liolios K."/>
            <person name="Nordberg H.P."/>
            <person name="Cantor M.N."/>
            <person name="Hua S.X."/>
            <person name="Woyke T."/>
        </authorList>
    </citation>
    <scope>NUCLEOTIDE SEQUENCE [LARGE SCALE GENOMIC DNA]</scope>
    <source>
        <strain evidence="14">AL2</strain>
    </source>
</reference>
<dbReference type="InParanoid" id="W0DPV8"/>
<keyword evidence="6" id="KW-0547">Nucleotide-binding</keyword>
<evidence type="ECO:0000256" key="8">
    <source>
        <dbReference type="ARBA" id="ARBA00022967"/>
    </source>
</evidence>
<dbReference type="KEGG" id="tao:THIAE_01650"/>
<dbReference type="PANTHER" id="PTHR43294:SF21">
    <property type="entry name" value="CATION TRANSPORTING ATPASE"/>
    <property type="match status" value="1"/>
</dbReference>
<dbReference type="HOGENOM" id="CLU_002360_3_3_6"/>
<dbReference type="FunFam" id="2.70.150.10:FF:000016">
    <property type="entry name" value="Calcium-transporting P-type ATPase putative"/>
    <property type="match status" value="1"/>
</dbReference>
<dbReference type="SFLD" id="SFLDS00003">
    <property type="entry name" value="Haloacid_Dehalogenase"/>
    <property type="match status" value="1"/>
</dbReference>
<dbReference type="InterPro" id="IPR036412">
    <property type="entry name" value="HAD-like_sf"/>
</dbReference>
<dbReference type="Gene3D" id="3.40.50.1000">
    <property type="entry name" value="HAD superfamily/HAD-like"/>
    <property type="match status" value="1"/>
</dbReference>
<dbReference type="eggNOG" id="COG0474">
    <property type="taxonomic scope" value="Bacteria"/>
</dbReference>
<evidence type="ECO:0000256" key="7">
    <source>
        <dbReference type="ARBA" id="ARBA00022840"/>
    </source>
</evidence>
<dbReference type="GO" id="GO:0016887">
    <property type="term" value="F:ATP hydrolysis activity"/>
    <property type="evidence" value="ECO:0007669"/>
    <property type="project" value="InterPro"/>
</dbReference>
<dbReference type="InterPro" id="IPR006068">
    <property type="entry name" value="ATPase_P-typ_cation-transptr_C"/>
</dbReference>
<dbReference type="NCBIfam" id="TIGR01494">
    <property type="entry name" value="ATPase_P-type"/>
    <property type="match status" value="3"/>
</dbReference>
<dbReference type="OrthoDB" id="9814270at2"/>
<dbReference type="InterPro" id="IPR001757">
    <property type="entry name" value="P_typ_ATPase"/>
</dbReference>
<dbReference type="GO" id="GO:0036376">
    <property type="term" value="P:sodium ion export across plasma membrane"/>
    <property type="evidence" value="ECO:0007669"/>
    <property type="project" value="TreeGrafter"/>
</dbReference>
<dbReference type="PRINTS" id="PR00119">
    <property type="entry name" value="CATATPASE"/>
</dbReference>
<keyword evidence="10 11" id="KW-0472">Membrane</keyword>
<proteinExistence type="inferred from homology"/>
<feature type="transmembrane region" description="Helical" evidence="11">
    <location>
        <begin position="276"/>
        <end position="301"/>
    </location>
</feature>
<evidence type="ECO:0000313" key="13">
    <source>
        <dbReference type="EMBL" id="AHF00640.1"/>
    </source>
</evidence>
<comment type="subcellular location">
    <subcellularLocation>
        <location evidence="1">Cell membrane</location>
        <topology evidence="1">Multi-pass membrane protein</topology>
    </subcellularLocation>
</comment>
<dbReference type="InterPro" id="IPR023214">
    <property type="entry name" value="HAD_sf"/>
</dbReference>
<dbReference type="SUPFAM" id="SSF81660">
    <property type="entry name" value="Metal cation-transporting ATPase, ATP-binding domain N"/>
    <property type="match status" value="1"/>
</dbReference>
<feature type="domain" description="Cation-transporting P-type ATPase N-terminal" evidence="12">
    <location>
        <begin position="4"/>
        <end position="78"/>
    </location>
</feature>
<dbReference type="InterPro" id="IPR023298">
    <property type="entry name" value="ATPase_P-typ_TM_dom_sf"/>
</dbReference>
<dbReference type="Gene3D" id="3.40.1110.10">
    <property type="entry name" value="Calcium-transporting ATPase, cytoplasmic domain N"/>
    <property type="match status" value="1"/>
</dbReference>
<keyword evidence="8" id="KW-1278">Translocase</keyword>
<dbReference type="EMBL" id="CP007030">
    <property type="protein sequence ID" value="AHF00640.1"/>
    <property type="molecule type" value="Genomic_DNA"/>
</dbReference>
<dbReference type="STRING" id="717772.THIAE_01650"/>
<feature type="transmembrane region" description="Helical" evidence="11">
    <location>
        <begin position="779"/>
        <end position="798"/>
    </location>
</feature>
<feature type="transmembrane region" description="Helical" evidence="11">
    <location>
        <begin position="246"/>
        <end position="270"/>
    </location>
</feature>
<name>W0DPV8_9GAMM</name>
<dbReference type="InterPro" id="IPR008250">
    <property type="entry name" value="ATPase_P-typ_transduc_dom_A_sf"/>
</dbReference>
<evidence type="ECO:0000256" key="6">
    <source>
        <dbReference type="ARBA" id="ARBA00022741"/>
    </source>
</evidence>
<dbReference type="FunFam" id="3.40.50.1000:FF:000028">
    <property type="entry name" value="Calcium-transporting P-type ATPase, putative"/>
    <property type="match status" value="1"/>
</dbReference>
<dbReference type="GO" id="GO:1902600">
    <property type="term" value="P:proton transmembrane transport"/>
    <property type="evidence" value="ECO:0007669"/>
    <property type="project" value="TreeGrafter"/>
</dbReference>
<evidence type="ECO:0000256" key="4">
    <source>
        <dbReference type="ARBA" id="ARBA00022692"/>
    </source>
</evidence>
<dbReference type="InterPro" id="IPR059000">
    <property type="entry name" value="ATPase_P-type_domA"/>
</dbReference>
<gene>
    <name evidence="13" type="ORF">THIAE_01650</name>
</gene>
<feature type="transmembrane region" description="Helical" evidence="11">
    <location>
        <begin position="842"/>
        <end position="862"/>
    </location>
</feature>
<feature type="transmembrane region" description="Helical" evidence="11">
    <location>
        <begin position="874"/>
        <end position="894"/>
    </location>
</feature>
<feature type="transmembrane region" description="Helical" evidence="11">
    <location>
        <begin position="810"/>
        <end position="830"/>
    </location>
</feature>
<evidence type="ECO:0000256" key="10">
    <source>
        <dbReference type="ARBA" id="ARBA00023136"/>
    </source>
</evidence>
<dbReference type="GO" id="GO:0006883">
    <property type="term" value="P:intracellular sodium ion homeostasis"/>
    <property type="evidence" value="ECO:0007669"/>
    <property type="project" value="TreeGrafter"/>
</dbReference>
<dbReference type="Gene3D" id="2.70.150.10">
    <property type="entry name" value="Calcium-transporting ATPase, cytoplasmic transduction domain A"/>
    <property type="match status" value="1"/>
</dbReference>
<dbReference type="GO" id="GO:0005391">
    <property type="term" value="F:P-type sodium:potassium-exchanging transporter activity"/>
    <property type="evidence" value="ECO:0007669"/>
    <property type="project" value="TreeGrafter"/>
</dbReference>
<dbReference type="PRINTS" id="PR00120">
    <property type="entry name" value="HATPASE"/>
</dbReference>
<dbReference type="SUPFAM" id="SSF81653">
    <property type="entry name" value="Calcium ATPase, transduction domain A"/>
    <property type="match status" value="1"/>
</dbReference>
<keyword evidence="4 11" id="KW-0812">Transmembrane</keyword>
<dbReference type="InterPro" id="IPR018303">
    <property type="entry name" value="ATPase_P-typ_P_site"/>
</dbReference>
<evidence type="ECO:0000256" key="2">
    <source>
        <dbReference type="ARBA" id="ARBA00005675"/>
    </source>
</evidence>
<dbReference type="GO" id="GO:0030007">
    <property type="term" value="P:intracellular potassium ion homeostasis"/>
    <property type="evidence" value="ECO:0007669"/>
    <property type="project" value="TreeGrafter"/>
</dbReference>
<dbReference type="GO" id="GO:0005886">
    <property type="term" value="C:plasma membrane"/>
    <property type="evidence" value="ECO:0007669"/>
    <property type="project" value="UniProtKB-SubCell"/>
</dbReference>
<dbReference type="SUPFAM" id="SSF56784">
    <property type="entry name" value="HAD-like"/>
    <property type="match status" value="1"/>
</dbReference>
<keyword evidence="7" id="KW-0067">ATP-binding</keyword>
<dbReference type="Proteomes" id="UP000005380">
    <property type="component" value="Chromosome"/>
</dbReference>